<gene>
    <name evidence="2" type="ORF">ABL78_7885</name>
</gene>
<dbReference type="OrthoDB" id="272689at2759"/>
<feature type="region of interest" description="Disordered" evidence="1">
    <location>
        <begin position="371"/>
        <end position="405"/>
    </location>
</feature>
<feature type="compositionally biased region" description="Basic residues" evidence="1">
    <location>
        <begin position="378"/>
        <end position="388"/>
    </location>
</feature>
<dbReference type="AlphaFoldDB" id="A0A0N0P2L6"/>
<evidence type="ECO:0000256" key="1">
    <source>
        <dbReference type="SAM" id="MobiDB-lite"/>
    </source>
</evidence>
<name>A0A0N0P2L6_LEPSE</name>
<dbReference type="OMA" id="GIDRAGY"/>
<accession>A0A0N0P2L6</accession>
<feature type="region of interest" description="Disordered" evidence="1">
    <location>
        <begin position="183"/>
        <end position="215"/>
    </location>
</feature>
<comment type="caution">
    <text evidence="2">The sequence shown here is derived from an EMBL/GenBank/DDBJ whole genome shotgun (WGS) entry which is preliminary data.</text>
</comment>
<dbReference type="EMBL" id="LJSK01000440">
    <property type="protein sequence ID" value="KPI83096.1"/>
    <property type="molecule type" value="Genomic_DNA"/>
</dbReference>
<keyword evidence="3" id="KW-1185">Reference proteome</keyword>
<organism evidence="2 3">
    <name type="scientific">Leptomonas seymouri</name>
    <dbReference type="NCBI Taxonomy" id="5684"/>
    <lineage>
        <taxon>Eukaryota</taxon>
        <taxon>Discoba</taxon>
        <taxon>Euglenozoa</taxon>
        <taxon>Kinetoplastea</taxon>
        <taxon>Metakinetoplastina</taxon>
        <taxon>Trypanosomatida</taxon>
        <taxon>Trypanosomatidae</taxon>
        <taxon>Leishmaniinae</taxon>
        <taxon>Leptomonas</taxon>
    </lineage>
</organism>
<protein>
    <submittedName>
        <fullName evidence="2">Uncharacterized protein</fullName>
    </submittedName>
</protein>
<reference evidence="2 3" key="1">
    <citation type="journal article" date="2015" name="PLoS Pathog.">
        <title>Leptomonas seymouri: Adaptations to the Dixenous Life Cycle Analyzed by Genome Sequencing, Transcriptome Profiling and Co-infection with Leishmania donovani.</title>
        <authorList>
            <person name="Kraeva N."/>
            <person name="Butenko A."/>
            <person name="Hlavacova J."/>
            <person name="Kostygov A."/>
            <person name="Myskova J."/>
            <person name="Grybchuk D."/>
            <person name="Lestinova T."/>
            <person name="Votypka J."/>
            <person name="Volf P."/>
            <person name="Opperdoes F."/>
            <person name="Flegontov P."/>
            <person name="Lukes J."/>
            <person name="Yurchenko V."/>
        </authorList>
    </citation>
    <scope>NUCLEOTIDE SEQUENCE [LARGE SCALE GENOMIC DNA]</scope>
    <source>
        <strain evidence="2 3">ATCC 30220</strain>
    </source>
</reference>
<evidence type="ECO:0000313" key="3">
    <source>
        <dbReference type="Proteomes" id="UP000038009"/>
    </source>
</evidence>
<evidence type="ECO:0000313" key="2">
    <source>
        <dbReference type="EMBL" id="KPI83096.1"/>
    </source>
</evidence>
<dbReference type="Proteomes" id="UP000038009">
    <property type="component" value="Unassembled WGS sequence"/>
</dbReference>
<sequence>MSNTADANRCTTAVPRLWGSELLLRKVPLYAQARQYATMDPEAPQSEGNTLGYGVSSYPLLAAVRTTYSAVSGDETTEGPASSFNASDTAGDDLIDRSAFCGIHRAGYAHVPAQRKWISTNALATDSASTTITPSAAIVRRAAAAAVLDDALGPPTLAQVLEPWFGLLEDRLTAGAQERHGSAAVAAAATADDDADKKKRGPSTPEGAERGTVKERIIDPDMRRFQQRKRLYEREAETRGVVYTRVESALMHYSAATAEEKEMLRAVRVSSGSSEGGDMPTAEVQHVLSPTSMLPETWGARMLSLVTSAVANERGPISDEKVEQQQKVLAYLKRARWIATQWSSARDPSALKDAAATPSWGQLTEAARVKMEMAHTQGQRRRFRRARRGPASDANNTEEGDAVEE</sequence>
<dbReference type="VEuPathDB" id="TriTrypDB:Lsey_0440_0060"/>
<feature type="compositionally biased region" description="Acidic residues" evidence="1">
    <location>
        <begin position="396"/>
        <end position="405"/>
    </location>
</feature>
<proteinExistence type="predicted"/>